<dbReference type="eggNOG" id="COG3595">
    <property type="taxonomic scope" value="Bacteria"/>
</dbReference>
<dbReference type="STRING" id="479432.Sros_2262"/>
<evidence type="ECO:0000313" key="4">
    <source>
        <dbReference type="Proteomes" id="UP000002029"/>
    </source>
</evidence>
<gene>
    <name evidence="3" type="ordered locus">Sros_2262</name>
</gene>
<dbReference type="EMBL" id="CP001814">
    <property type="protein sequence ID" value="ACZ85244.1"/>
    <property type="molecule type" value="Genomic_DNA"/>
</dbReference>
<dbReference type="Proteomes" id="UP000002029">
    <property type="component" value="Chromosome"/>
</dbReference>
<feature type="region of interest" description="Disordered" evidence="1">
    <location>
        <begin position="195"/>
        <end position="231"/>
    </location>
</feature>
<dbReference type="Gene3D" id="2.160.20.120">
    <property type="match status" value="1"/>
</dbReference>
<evidence type="ECO:0000259" key="2">
    <source>
        <dbReference type="Pfam" id="PF13349"/>
    </source>
</evidence>
<name>D2AZJ9_STRRD</name>
<reference evidence="3 4" key="1">
    <citation type="journal article" date="2010" name="Stand. Genomic Sci.">
        <title>Complete genome sequence of Streptosporangium roseum type strain (NI 9100).</title>
        <authorList>
            <person name="Nolan M."/>
            <person name="Sikorski J."/>
            <person name="Jando M."/>
            <person name="Lucas S."/>
            <person name="Lapidus A."/>
            <person name="Glavina Del Rio T."/>
            <person name="Chen F."/>
            <person name="Tice H."/>
            <person name="Pitluck S."/>
            <person name="Cheng J.F."/>
            <person name="Chertkov O."/>
            <person name="Sims D."/>
            <person name="Meincke L."/>
            <person name="Brettin T."/>
            <person name="Han C."/>
            <person name="Detter J.C."/>
            <person name="Bruce D."/>
            <person name="Goodwin L."/>
            <person name="Land M."/>
            <person name="Hauser L."/>
            <person name="Chang Y.J."/>
            <person name="Jeffries C.D."/>
            <person name="Ivanova N."/>
            <person name="Mavromatis K."/>
            <person name="Mikhailova N."/>
            <person name="Chen A."/>
            <person name="Palaniappan K."/>
            <person name="Chain P."/>
            <person name="Rohde M."/>
            <person name="Goker M."/>
            <person name="Bristow J."/>
            <person name="Eisen J.A."/>
            <person name="Markowitz V."/>
            <person name="Hugenholtz P."/>
            <person name="Kyrpides N.C."/>
            <person name="Klenk H.P."/>
        </authorList>
    </citation>
    <scope>NUCLEOTIDE SEQUENCE [LARGE SCALE GENOMIC DNA]</scope>
    <source>
        <strain evidence="4">ATCC 12428 / DSM 43021 / JCM 3005 / NI 9100</strain>
    </source>
</reference>
<evidence type="ECO:0000313" key="3">
    <source>
        <dbReference type="EMBL" id="ACZ85244.1"/>
    </source>
</evidence>
<dbReference type="PROSITE" id="PS51257">
    <property type="entry name" value="PROKAR_LIPOPROTEIN"/>
    <property type="match status" value="1"/>
</dbReference>
<dbReference type="KEGG" id="sro:Sros_2262"/>
<keyword evidence="4" id="KW-1185">Reference proteome</keyword>
<dbReference type="InterPro" id="IPR025164">
    <property type="entry name" value="Toastrack_DUF4097"/>
</dbReference>
<accession>D2AZJ9</accession>
<evidence type="ECO:0000256" key="1">
    <source>
        <dbReference type="SAM" id="MobiDB-lite"/>
    </source>
</evidence>
<proteinExistence type="predicted"/>
<protein>
    <recommendedName>
        <fullName evidence="2">DUF4097 domain-containing protein</fullName>
    </recommendedName>
</protein>
<dbReference type="RefSeq" id="WP_012888989.1">
    <property type="nucleotide sequence ID" value="NC_013595.1"/>
</dbReference>
<dbReference type="OrthoDB" id="4456952at2"/>
<organism evidence="3 4">
    <name type="scientific">Streptosporangium roseum (strain ATCC 12428 / DSM 43021 / JCM 3005 / KCTC 9067 / NCIMB 10171 / NRRL 2505 / NI 9100)</name>
    <dbReference type="NCBI Taxonomy" id="479432"/>
    <lineage>
        <taxon>Bacteria</taxon>
        <taxon>Bacillati</taxon>
        <taxon>Actinomycetota</taxon>
        <taxon>Actinomycetes</taxon>
        <taxon>Streptosporangiales</taxon>
        <taxon>Streptosporangiaceae</taxon>
        <taxon>Streptosporangium</taxon>
    </lineage>
</organism>
<dbReference type="AlphaFoldDB" id="D2AZJ9"/>
<feature type="compositionally biased region" description="Polar residues" evidence="1">
    <location>
        <begin position="197"/>
        <end position="209"/>
    </location>
</feature>
<dbReference type="Pfam" id="PF13349">
    <property type="entry name" value="DUF4097"/>
    <property type="match status" value="1"/>
</dbReference>
<sequence>MKKNVIVAGALLGSVLVLSGCRVDFGLGDRQQEVASYDVADKLTVLDVRAGAGDIVVTESGRSGVRVTETLHWRGDKGDKPVTEHAVEGDTLVLRDKCPHGNCSVDYRIEIPKGLTTKLDAGSGTLTLRALTGEVTADTGSGNIEAGTLGTKRFVAETGSGDVEVKFAAVPDKVDVRTGSGDATVRLPQGAYDVTAETGSGNKTVQVTDDPSAPRSVLVRTGSGDAKVLRP</sequence>
<dbReference type="HOGENOM" id="CLU_076844_0_0_11"/>
<feature type="domain" description="DUF4097" evidence="2">
    <location>
        <begin position="45"/>
        <end position="212"/>
    </location>
</feature>